<sequence>MGSSQQVPPATRKKRELENNIQDSNFFKMRAICKDLRPHFIQVLRTPDFHNCEAASEIQEKLKVMMDLYKEMTSNTNTSEKCKNVPQTPPLSEEDNERAKSTGGCMKPPEDKSGFSGNISENQKTEAGKLRGTYVVGGSAFGWNFITFLSTKVVYYGRTKEAFRLQNPVSK</sequence>
<proteinExistence type="predicted"/>
<name>A0AAF0WTB9_DAUCS</name>
<dbReference type="PANTHER" id="PTHR35459">
    <property type="entry name" value="T1N6.14 PROTEIN"/>
    <property type="match status" value="1"/>
</dbReference>
<dbReference type="Proteomes" id="UP000077755">
    <property type="component" value="Chromosome 4"/>
</dbReference>
<organism evidence="2 3">
    <name type="scientific">Daucus carota subsp. sativus</name>
    <name type="common">Carrot</name>
    <dbReference type="NCBI Taxonomy" id="79200"/>
    <lineage>
        <taxon>Eukaryota</taxon>
        <taxon>Viridiplantae</taxon>
        <taxon>Streptophyta</taxon>
        <taxon>Embryophyta</taxon>
        <taxon>Tracheophyta</taxon>
        <taxon>Spermatophyta</taxon>
        <taxon>Magnoliopsida</taxon>
        <taxon>eudicotyledons</taxon>
        <taxon>Gunneridae</taxon>
        <taxon>Pentapetalae</taxon>
        <taxon>asterids</taxon>
        <taxon>campanulids</taxon>
        <taxon>Apiales</taxon>
        <taxon>Apiaceae</taxon>
        <taxon>Apioideae</taxon>
        <taxon>Scandiceae</taxon>
        <taxon>Daucinae</taxon>
        <taxon>Daucus</taxon>
        <taxon>Daucus sect. Daucus</taxon>
    </lineage>
</organism>
<feature type="region of interest" description="Disordered" evidence="1">
    <location>
        <begin position="77"/>
        <end position="120"/>
    </location>
</feature>
<evidence type="ECO:0000256" key="1">
    <source>
        <dbReference type="SAM" id="MobiDB-lite"/>
    </source>
</evidence>
<gene>
    <name evidence="2" type="ORF">DCAR_0414730</name>
</gene>
<keyword evidence="3" id="KW-1185">Reference proteome</keyword>
<evidence type="ECO:0000313" key="2">
    <source>
        <dbReference type="EMBL" id="WOG95412.1"/>
    </source>
</evidence>
<dbReference type="AlphaFoldDB" id="A0AAF0WTB9"/>
<evidence type="ECO:0000313" key="3">
    <source>
        <dbReference type="Proteomes" id="UP000077755"/>
    </source>
</evidence>
<dbReference type="EMBL" id="CP093346">
    <property type="protein sequence ID" value="WOG95412.1"/>
    <property type="molecule type" value="Genomic_DNA"/>
</dbReference>
<dbReference type="PANTHER" id="PTHR35459:SF2">
    <property type="entry name" value="T1N6.14 PROTEIN"/>
    <property type="match status" value="1"/>
</dbReference>
<reference evidence="2" key="1">
    <citation type="journal article" date="2016" name="Nat. Genet.">
        <title>A high-quality carrot genome assembly provides new insights into carotenoid accumulation and asterid genome evolution.</title>
        <authorList>
            <person name="Iorizzo M."/>
            <person name="Ellison S."/>
            <person name="Senalik D."/>
            <person name="Zeng P."/>
            <person name="Satapoomin P."/>
            <person name="Huang J."/>
            <person name="Bowman M."/>
            <person name="Iovene M."/>
            <person name="Sanseverino W."/>
            <person name="Cavagnaro P."/>
            <person name="Yildiz M."/>
            <person name="Macko-Podgorni A."/>
            <person name="Moranska E."/>
            <person name="Grzebelus E."/>
            <person name="Grzebelus D."/>
            <person name="Ashrafi H."/>
            <person name="Zheng Z."/>
            <person name="Cheng S."/>
            <person name="Spooner D."/>
            <person name="Van Deynze A."/>
            <person name="Simon P."/>
        </authorList>
    </citation>
    <scope>NUCLEOTIDE SEQUENCE</scope>
    <source>
        <tissue evidence="2">Leaf</tissue>
    </source>
</reference>
<reference evidence="2" key="2">
    <citation type="submission" date="2022-03" db="EMBL/GenBank/DDBJ databases">
        <title>Draft title - Genomic analysis of global carrot germplasm unveils the trajectory of domestication and the origin of high carotenoid orange carrot.</title>
        <authorList>
            <person name="Iorizzo M."/>
            <person name="Ellison S."/>
            <person name="Senalik D."/>
            <person name="Macko-Podgorni A."/>
            <person name="Grzebelus D."/>
            <person name="Bostan H."/>
            <person name="Rolling W."/>
            <person name="Curaba J."/>
            <person name="Simon P."/>
        </authorList>
    </citation>
    <scope>NUCLEOTIDE SEQUENCE</scope>
    <source>
        <tissue evidence="2">Leaf</tissue>
    </source>
</reference>
<protein>
    <submittedName>
        <fullName evidence="2">Uncharacterized protein</fullName>
    </submittedName>
</protein>
<accession>A0AAF0WTB9</accession>